<evidence type="ECO:0000313" key="2">
    <source>
        <dbReference type="WBParaSite" id="maker-unitig_33896-snap-gene-0.3-mRNA-1"/>
    </source>
</evidence>
<organism evidence="1 2">
    <name type="scientific">Macrostomum lignano</name>
    <dbReference type="NCBI Taxonomy" id="282301"/>
    <lineage>
        <taxon>Eukaryota</taxon>
        <taxon>Metazoa</taxon>
        <taxon>Spiralia</taxon>
        <taxon>Lophotrochozoa</taxon>
        <taxon>Platyhelminthes</taxon>
        <taxon>Rhabditophora</taxon>
        <taxon>Macrostomorpha</taxon>
        <taxon>Macrostomida</taxon>
        <taxon>Macrostomidae</taxon>
        <taxon>Macrostomum</taxon>
    </lineage>
</organism>
<proteinExistence type="predicted"/>
<evidence type="ECO:0000313" key="1">
    <source>
        <dbReference type="Proteomes" id="UP000095280"/>
    </source>
</evidence>
<dbReference type="Proteomes" id="UP000095280">
    <property type="component" value="Unplaced"/>
</dbReference>
<dbReference type="AlphaFoldDB" id="A0A1I8FGG1"/>
<dbReference type="WBParaSite" id="maker-unitig_33896-snap-gene-0.3-mRNA-1">
    <property type="protein sequence ID" value="maker-unitig_33896-snap-gene-0.3-mRNA-1"/>
    <property type="gene ID" value="maker-unitig_33896-snap-gene-0.3"/>
</dbReference>
<keyword evidence="1" id="KW-1185">Reference proteome</keyword>
<accession>A0A1I8FGG1</accession>
<sequence length="236" mass="25832">CCRSEAGVFEEADYFGLTYPGSRGEELWVKQPQSARQAGAPARPLASCGLAVQLFHLDGALRRAGHQHPNRSCSHDNPRTGGKRKPLYGCHFHPVKDCQRRKLINWELTVNRSSFLPRRWRSSAERAKLPKGLLPLRDGDAQFLSAAAACAPGWRCSGGGRRHPLREFRRGPMQLLRFSTFRCTAKEVPRRGHGAVSSVTCASAGGALKAAVAAAAHDRSRAAPPSCRARSKALMR</sequence>
<reference evidence="2" key="1">
    <citation type="submission" date="2016-11" db="UniProtKB">
        <authorList>
            <consortium name="WormBaseParasite"/>
        </authorList>
    </citation>
    <scope>IDENTIFICATION</scope>
</reference>
<name>A0A1I8FGG1_9PLAT</name>
<protein>
    <submittedName>
        <fullName evidence="2">FERM domain-containing protein</fullName>
    </submittedName>
</protein>